<comment type="caution">
    <text evidence="1">The sequence shown here is derived from an EMBL/GenBank/DDBJ whole genome shotgun (WGS) entry which is preliminary data.</text>
</comment>
<protein>
    <submittedName>
        <fullName evidence="1">Uncharacterized protein</fullName>
    </submittedName>
</protein>
<dbReference type="EMBL" id="DUZY01000005">
    <property type="protein sequence ID" value="DAD39954.1"/>
    <property type="molecule type" value="Genomic_DNA"/>
</dbReference>
<sequence length="56" mass="6469">MEAGRRGKKRARGGFYFLAALSHPVEIGEPELLQCKIQVSGLFYFVLFERIFFSEK</sequence>
<dbReference type="AlphaFoldDB" id="A0A822Z0N6"/>
<keyword evidence="2" id="KW-1185">Reference proteome</keyword>
<organism evidence="1 2">
    <name type="scientific">Nelumbo nucifera</name>
    <name type="common">Sacred lotus</name>
    <dbReference type="NCBI Taxonomy" id="4432"/>
    <lineage>
        <taxon>Eukaryota</taxon>
        <taxon>Viridiplantae</taxon>
        <taxon>Streptophyta</taxon>
        <taxon>Embryophyta</taxon>
        <taxon>Tracheophyta</taxon>
        <taxon>Spermatophyta</taxon>
        <taxon>Magnoliopsida</taxon>
        <taxon>Proteales</taxon>
        <taxon>Nelumbonaceae</taxon>
        <taxon>Nelumbo</taxon>
    </lineage>
</organism>
<reference evidence="1 2" key="1">
    <citation type="journal article" date="2020" name="Mol. Biol. Evol.">
        <title>Distinct Expression and Methylation Patterns for Genes with Different Fates following a Single Whole-Genome Duplication in Flowering Plants.</title>
        <authorList>
            <person name="Shi T."/>
            <person name="Rahmani R.S."/>
            <person name="Gugger P.F."/>
            <person name="Wang M."/>
            <person name="Li H."/>
            <person name="Zhang Y."/>
            <person name="Li Z."/>
            <person name="Wang Q."/>
            <person name="Van de Peer Y."/>
            <person name="Marchal K."/>
            <person name="Chen J."/>
        </authorList>
    </citation>
    <scope>NUCLEOTIDE SEQUENCE [LARGE SCALE GENOMIC DNA]</scope>
    <source>
        <tissue evidence="1">Leaf</tissue>
    </source>
</reference>
<evidence type="ECO:0000313" key="1">
    <source>
        <dbReference type="EMBL" id="DAD39954.1"/>
    </source>
</evidence>
<accession>A0A822Z0N6</accession>
<gene>
    <name evidence="1" type="ORF">HUJ06_014277</name>
</gene>
<evidence type="ECO:0000313" key="2">
    <source>
        <dbReference type="Proteomes" id="UP000607653"/>
    </source>
</evidence>
<proteinExistence type="predicted"/>
<name>A0A822Z0N6_NELNU</name>
<dbReference type="Proteomes" id="UP000607653">
    <property type="component" value="Unassembled WGS sequence"/>
</dbReference>